<dbReference type="InterPro" id="IPR025232">
    <property type="entry name" value="DUF4174"/>
</dbReference>
<evidence type="ECO:0000256" key="1">
    <source>
        <dbReference type="ARBA" id="ARBA00022729"/>
    </source>
</evidence>
<dbReference type="EMBL" id="JBHUFD010000005">
    <property type="protein sequence ID" value="MFD1873974.1"/>
    <property type="molecule type" value="Genomic_DNA"/>
</dbReference>
<organism evidence="3 4">
    <name type="scientific">Hymenobacter bucti</name>
    <dbReference type="NCBI Taxonomy" id="1844114"/>
    <lineage>
        <taxon>Bacteria</taxon>
        <taxon>Pseudomonadati</taxon>
        <taxon>Bacteroidota</taxon>
        <taxon>Cytophagia</taxon>
        <taxon>Cytophagales</taxon>
        <taxon>Hymenobacteraceae</taxon>
        <taxon>Hymenobacter</taxon>
    </lineage>
</organism>
<keyword evidence="4" id="KW-1185">Reference proteome</keyword>
<keyword evidence="1" id="KW-0732">Signal</keyword>
<comment type="caution">
    <text evidence="3">The sequence shown here is derived from an EMBL/GenBank/DDBJ whole genome shotgun (WGS) entry which is preliminary data.</text>
</comment>
<evidence type="ECO:0000259" key="2">
    <source>
        <dbReference type="Pfam" id="PF13778"/>
    </source>
</evidence>
<name>A0ABW4QWL6_9BACT</name>
<sequence length="143" mass="15818">MTKLLPLVGLVLAAALGVAQTPRPGLAQQLRASHWQKRVLLIGAPTAGQADFQRQQKLLAAVPGQLQERDLVVLELPYDQLSAADRQYWTRELKQSLTGFSVVLIGKDGGVKRTETQPLPVADLFGTVDKMPMRRQEARRPKK</sequence>
<proteinExistence type="predicted"/>
<feature type="domain" description="DUF4174" evidence="2">
    <location>
        <begin position="30"/>
        <end position="137"/>
    </location>
</feature>
<reference evidence="4" key="1">
    <citation type="journal article" date="2019" name="Int. J. Syst. Evol. Microbiol.">
        <title>The Global Catalogue of Microorganisms (GCM) 10K type strain sequencing project: providing services to taxonomists for standard genome sequencing and annotation.</title>
        <authorList>
            <consortium name="The Broad Institute Genomics Platform"/>
            <consortium name="The Broad Institute Genome Sequencing Center for Infectious Disease"/>
            <person name="Wu L."/>
            <person name="Ma J."/>
        </authorList>
    </citation>
    <scope>NUCLEOTIDE SEQUENCE [LARGE SCALE GENOMIC DNA]</scope>
    <source>
        <strain evidence="4">CGMCC 1.15795</strain>
    </source>
</reference>
<evidence type="ECO:0000313" key="4">
    <source>
        <dbReference type="Proteomes" id="UP001597197"/>
    </source>
</evidence>
<dbReference type="Pfam" id="PF13778">
    <property type="entry name" value="DUF4174"/>
    <property type="match status" value="1"/>
</dbReference>
<accession>A0ABW4QWL6</accession>
<dbReference type="Proteomes" id="UP001597197">
    <property type="component" value="Unassembled WGS sequence"/>
</dbReference>
<dbReference type="RefSeq" id="WP_382315334.1">
    <property type="nucleotide sequence ID" value="NZ_JBHUFD010000005.1"/>
</dbReference>
<protein>
    <submittedName>
        <fullName evidence="3">DUF4174 domain-containing protein</fullName>
    </submittedName>
</protein>
<evidence type="ECO:0000313" key="3">
    <source>
        <dbReference type="EMBL" id="MFD1873974.1"/>
    </source>
</evidence>
<gene>
    <name evidence="3" type="ORF">ACFSDX_16130</name>
</gene>